<protein>
    <submittedName>
        <fullName evidence="2">Uncharacterized protein</fullName>
    </submittedName>
</protein>
<keyword evidence="1" id="KW-1133">Transmembrane helix</keyword>
<evidence type="ECO:0000313" key="2">
    <source>
        <dbReference type="EMBL" id="MPN26078.1"/>
    </source>
</evidence>
<sequence length="114" mass="12308">MPLNCLALLVGLGLRLLQDGLCFFLGLCGNGCGRFAGGTVGLLHLIAGLFFHGSEPLLILRLLLMGFFVDAGGLVHLRLHSGGPVIHKFAHGLINEKPQQKIENHNIYQVQNNV</sequence>
<keyword evidence="1" id="KW-0812">Transmembrane</keyword>
<name>A0A645GGN1_9ZZZZ</name>
<dbReference type="EMBL" id="VSSQ01075493">
    <property type="protein sequence ID" value="MPN26078.1"/>
    <property type="molecule type" value="Genomic_DNA"/>
</dbReference>
<accession>A0A645GGN1</accession>
<comment type="caution">
    <text evidence="2">The sequence shown here is derived from an EMBL/GenBank/DDBJ whole genome shotgun (WGS) entry which is preliminary data.</text>
</comment>
<gene>
    <name evidence="2" type="ORF">SDC9_173500</name>
</gene>
<dbReference type="AlphaFoldDB" id="A0A645GGN1"/>
<keyword evidence="1" id="KW-0472">Membrane</keyword>
<reference evidence="2" key="1">
    <citation type="submission" date="2019-08" db="EMBL/GenBank/DDBJ databases">
        <authorList>
            <person name="Kucharzyk K."/>
            <person name="Murdoch R.W."/>
            <person name="Higgins S."/>
            <person name="Loffler F."/>
        </authorList>
    </citation>
    <scope>NUCLEOTIDE SEQUENCE</scope>
</reference>
<organism evidence="2">
    <name type="scientific">bioreactor metagenome</name>
    <dbReference type="NCBI Taxonomy" id="1076179"/>
    <lineage>
        <taxon>unclassified sequences</taxon>
        <taxon>metagenomes</taxon>
        <taxon>ecological metagenomes</taxon>
    </lineage>
</organism>
<evidence type="ECO:0000256" key="1">
    <source>
        <dbReference type="SAM" id="Phobius"/>
    </source>
</evidence>
<feature type="transmembrane region" description="Helical" evidence="1">
    <location>
        <begin position="58"/>
        <end position="79"/>
    </location>
</feature>
<proteinExistence type="predicted"/>